<dbReference type="EMBL" id="CP073720">
    <property type="protein sequence ID" value="UWP79974.1"/>
    <property type="molecule type" value="Genomic_DNA"/>
</dbReference>
<keyword evidence="1" id="KW-0812">Transmembrane</keyword>
<dbReference type="SUPFAM" id="SSF69304">
    <property type="entry name" value="Tricorn protease N-terminal domain"/>
    <property type="match status" value="1"/>
</dbReference>
<reference evidence="2" key="2">
    <citation type="submission" date="2022-09" db="EMBL/GenBank/DDBJ databases">
        <title>Biosynthetic gene clusters of Dactylosporangioum fulvum.</title>
        <authorList>
            <person name="Caradec T."/>
        </authorList>
    </citation>
    <scope>NUCLEOTIDE SEQUENCE</scope>
    <source>
        <strain evidence="2">NRRL B-16292</strain>
    </source>
</reference>
<dbReference type="RefSeq" id="WP_259857732.1">
    <property type="nucleotide sequence ID" value="NZ_BAAAST010000138.1"/>
</dbReference>
<keyword evidence="1" id="KW-0472">Membrane</keyword>
<keyword evidence="1" id="KW-1133">Transmembrane helix</keyword>
<name>A0ABY5VS50_9ACTN</name>
<gene>
    <name evidence="2" type="ORF">Dfulv_33070</name>
</gene>
<evidence type="ECO:0000256" key="1">
    <source>
        <dbReference type="SAM" id="Phobius"/>
    </source>
</evidence>
<protein>
    <submittedName>
        <fullName evidence="2">Uncharacterized protein</fullName>
    </submittedName>
</protein>
<proteinExistence type="predicted"/>
<sequence length="478" mass="50833">MTVPLRDTLHELGEQMPPARLPEDLWRRGRRQRHRGRVIVAVVVALLCATVAVVPGLHVEPQPAEGGPAIPRSVELPFMWQATVDMVPPGPATVLFGGDSWGLGTDPFEEDGSKLAAVGRNGSYGMLRYPIEEMRAGQDVRLSPDGNLVAQSELTGGPTGWLVVTDLRTGRSRGYGDGPPACCFEVAAWRPDSGAVLVLHSKDSIVLTGANQEPGMPAQYVLVDLASGAQVPVDDVFVRDPVASAWVAAFAPGGHGFVTTRPAASGTELRGYDAAGRRLWTRDLGDRRLAGAGAYTPDGSAVALLTIDGCTNTKECNHDQLASRRWRVSYVDAATGADREGPALPTVTGPAVRALGWHGDTLVVVQYELEDEILLEPDDTGWSETRHVRVLALRPDGTASVVLEPPADVSSIDIAQDLLRDGRFGGPVPAPAAWPVRWSVAARGALVVLCLLVPVLLAAAVVVVVLRAVHRRRAAART</sequence>
<dbReference type="Proteomes" id="UP001059617">
    <property type="component" value="Chromosome"/>
</dbReference>
<evidence type="ECO:0000313" key="2">
    <source>
        <dbReference type="EMBL" id="UWP79974.1"/>
    </source>
</evidence>
<accession>A0ABY5VS50</accession>
<keyword evidence="3" id="KW-1185">Reference proteome</keyword>
<organism evidence="2 3">
    <name type="scientific">Dactylosporangium fulvum</name>
    <dbReference type="NCBI Taxonomy" id="53359"/>
    <lineage>
        <taxon>Bacteria</taxon>
        <taxon>Bacillati</taxon>
        <taxon>Actinomycetota</taxon>
        <taxon>Actinomycetes</taxon>
        <taxon>Micromonosporales</taxon>
        <taxon>Micromonosporaceae</taxon>
        <taxon>Dactylosporangium</taxon>
    </lineage>
</organism>
<evidence type="ECO:0000313" key="3">
    <source>
        <dbReference type="Proteomes" id="UP001059617"/>
    </source>
</evidence>
<feature type="transmembrane region" description="Helical" evidence="1">
    <location>
        <begin position="445"/>
        <end position="469"/>
    </location>
</feature>
<feature type="transmembrane region" description="Helical" evidence="1">
    <location>
        <begin position="38"/>
        <end position="57"/>
    </location>
</feature>
<reference evidence="2" key="1">
    <citation type="submission" date="2021-04" db="EMBL/GenBank/DDBJ databases">
        <authorList>
            <person name="Hartkoorn R.C."/>
            <person name="Beaudoing E."/>
            <person name="Hot D."/>
        </authorList>
    </citation>
    <scope>NUCLEOTIDE SEQUENCE</scope>
    <source>
        <strain evidence="2">NRRL B-16292</strain>
    </source>
</reference>